<dbReference type="GO" id="GO:0016887">
    <property type="term" value="F:ATP hydrolysis activity"/>
    <property type="evidence" value="ECO:0007669"/>
    <property type="project" value="InterPro"/>
</dbReference>
<comment type="subcellular location">
    <subcellularLocation>
        <location evidence="4">Cytoplasm</location>
    </subcellularLocation>
</comment>
<dbReference type="InterPro" id="IPR054419">
    <property type="entry name" value="NSF_ATPase_lid"/>
</dbReference>
<organism evidence="7 8">
    <name type="scientific">Paralvinella palmiformis</name>
    <dbReference type="NCBI Taxonomy" id="53620"/>
    <lineage>
        <taxon>Eukaryota</taxon>
        <taxon>Metazoa</taxon>
        <taxon>Spiralia</taxon>
        <taxon>Lophotrochozoa</taxon>
        <taxon>Annelida</taxon>
        <taxon>Polychaeta</taxon>
        <taxon>Sedentaria</taxon>
        <taxon>Canalipalpata</taxon>
        <taxon>Terebellida</taxon>
        <taxon>Terebelliformia</taxon>
        <taxon>Alvinellidae</taxon>
        <taxon>Paralvinella</taxon>
    </lineage>
</organism>
<dbReference type="FunFam" id="3.40.50.300:FF:000166">
    <property type="entry name" value="vesicle-fusing ATPase isoform X1"/>
    <property type="match status" value="1"/>
</dbReference>
<keyword evidence="4" id="KW-0479">Metal-binding</keyword>
<keyword evidence="4" id="KW-0460">Magnesium</keyword>
<dbReference type="GO" id="GO:0046872">
    <property type="term" value="F:metal ion binding"/>
    <property type="evidence" value="ECO:0007669"/>
    <property type="project" value="UniProtKB-UniRule"/>
</dbReference>
<reference evidence="7" key="1">
    <citation type="journal article" date="2023" name="Mol. Biol. Evol.">
        <title>Third-Generation Sequencing Reveals the Adaptive Role of the Epigenome in Three Deep-Sea Polychaetes.</title>
        <authorList>
            <person name="Perez M."/>
            <person name="Aroh O."/>
            <person name="Sun Y."/>
            <person name="Lan Y."/>
            <person name="Juniper S.K."/>
            <person name="Young C.R."/>
            <person name="Angers B."/>
            <person name="Qian P.Y."/>
        </authorList>
    </citation>
    <scope>NUCLEOTIDE SEQUENCE</scope>
    <source>
        <strain evidence="7">P08H-3</strain>
    </source>
</reference>
<dbReference type="PANTHER" id="PTHR23078:SF3">
    <property type="entry name" value="VESICLE-FUSING ATPASE"/>
    <property type="match status" value="1"/>
</dbReference>
<evidence type="ECO:0000256" key="3">
    <source>
        <dbReference type="ARBA" id="ARBA00022840"/>
    </source>
</evidence>
<dbReference type="InterPro" id="IPR003959">
    <property type="entry name" value="ATPase_AAA_core"/>
</dbReference>
<dbReference type="Proteomes" id="UP001208570">
    <property type="component" value="Unassembled WGS sequence"/>
</dbReference>
<evidence type="ECO:0000256" key="2">
    <source>
        <dbReference type="ARBA" id="ARBA00022741"/>
    </source>
</evidence>
<dbReference type="GO" id="GO:0043001">
    <property type="term" value="P:Golgi to plasma membrane protein transport"/>
    <property type="evidence" value="ECO:0007669"/>
    <property type="project" value="TreeGrafter"/>
</dbReference>
<keyword evidence="3 4" id="KW-0067">ATP-binding</keyword>
<keyword evidence="4" id="KW-0378">Hydrolase</keyword>
<sequence>CFSIFQIFDDAYKSTLSVIILDDIERLLDYVPIGPRFSNLVLQALLVLLKKSPPPGRKLLIIGTTSRKDVLQEMEMLSAFSALIHVSNLSNHQHLLAVIEDIGTFQPKEVKSITKKTEGKRLWIGIKKLLILLEMAQQGDPDYRVPKLLSLLEEEGGLEMEGY</sequence>
<keyword evidence="2 4" id="KW-0547">Nucleotide-binding</keyword>
<evidence type="ECO:0000259" key="5">
    <source>
        <dbReference type="Pfam" id="PF00004"/>
    </source>
</evidence>
<comment type="catalytic activity">
    <reaction evidence="4">
        <text>ATP + H2O = ADP + phosphate + H(+)</text>
        <dbReference type="Rhea" id="RHEA:13065"/>
        <dbReference type="ChEBI" id="CHEBI:15377"/>
        <dbReference type="ChEBI" id="CHEBI:15378"/>
        <dbReference type="ChEBI" id="CHEBI:30616"/>
        <dbReference type="ChEBI" id="CHEBI:43474"/>
        <dbReference type="ChEBI" id="CHEBI:456216"/>
        <dbReference type="EC" id="3.6.4.6"/>
    </reaction>
</comment>
<accession>A0AAD9JES6</accession>
<evidence type="ECO:0000313" key="7">
    <source>
        <dbReference type="EMBL" id="KAK2151367.1"/>
    </source>
</evidence>
<dbReference type="Gene3D" id="3.40.50.300">
    <property type="entry name" value="P-loop containing nucleotide triphosphate hydrolases"/>
    <property type="match status" value="1"/>
</dbReference>
<feature type="domain" description="NSF AAA+ ATPase lid" evidence="6">
    <location>
        <begin position="88"/>
        <end position="155"/>
    </location>
</feature>
<evidence type="ECO:0000259" key="6">
    <source>
        <dbReference type="Pfam" id="PF21964"/>
    </source>
</evidence>
<evidence type="ECO:0000256" key="1">
    <source>
        <dbReference type="ARBA" id="ARBA00006914"/>
    </source>
</evidence>
<keyword evidence="4" id="KW-0963">Cytoplasm</keyword>
<dbReference type="GO" id="GO:0035494">
    <property type="term" value="P:SNARE complex disassembly"/>
    <property type="evidence" value="ECO:0007669"/>
    <property type="project" value="InterPro"/>
</dbReference>
<dbReference type="Pfam" id="PF00004">
    <property type="entry name" value="AAA"/>
    <property type="match status" value="1"/>
</dbReference>
<dbReference type="EMBL" id="JAODUP010000366">
    <property type="protein sequence ID" value="KAK2151367.1"/>
    <property type="molecule type" value="Genomic_DNA"/>
</dbReference>
<keyword evidence="4" id="KW-0813">Transport</keyword>
<comment type="similarity">
    <text evidence="1 4">Belongs to the AAA ATPase family.</text>
</comment>
<keyword evidence="8" id="KW-1185">Reference proteome</keyword>
<dbReference type="GO" id="GO:0006891">
    <property type="term" value="P:intra-Golgi vesicle-mediated transport"/>
    <property type="evidence" value="ECO:0007669"/>
    <property type="project" value="TreeGrafter"/>
</dbReference>
<evidence type="ECO:0000313" key="8">
    <source>
        <dbReference type="Proteomes" id="UP001208570"/>
    </source>
</evidence>
<feature type="non-terminal residue" evidence="7">
    <location>
        <position position="1"/>
    </location>
</feature>
<dbReference type="InterPro" id="IPR027417">
    <property type="entry name" value="P-loop_NTPase"/>
</dbReference>
<comment type="caution">
    <text evidence="7">The sequence shown here is derived from an EMBL/GenBank/DDBJ whole genome shotgun (WGS) entry which is preliminary data.</text>
</comment>
<evidence type="ECO:0000256" key="4">
    <source>
        <dbReference type="RuleBase" id="RU367045"/>
    </source>
</evidence>
<dbReference type="PANTHER" id="PTHR23078">
    <property type="entry name" value="VESICULAR-FUSION PROTEIN NSF"/>
    <property type="match status" value="1"/>
</dbReference>
<dbReference type="GO" id="GO:0005524">
    <property type="term" value="F:ATP binding"/>
    <property type="evidence" value="ECO:0007669"/>
    <property type="project" value="UniProtKB-UniRule"/>
</dbReference>
<dbReference type="InterPro" id="IPR039812">
    <property type="entry name" value="Vesicle-fus_ATPase"/>
</dbReference>
<keyword evidence="4" id="KW-0931">ER-Golgi transport</keyword>
<dbReference type="SUPFAM" id="SSF52540">
    <property type="entry name" value="P-loop containing nucleoside triphosphate hydrolases"/>
    <property type="match status" value="1"/>
</dbReference>
<name>A0AAD9JES6_9ANNE</name>
<keyword evidence="4" id="KW-0653">Protein transport</keyword>
<dbReference type="Pfam" id="PF21964">
    <property type="entry name" value="NSF_ATPase_lid"/>
    <property type="match status" value="1"/>
</dbReference>
<feature type="domain" description="ATPase AAA-type core" evidence="5">
    <location>
        <begin position="6"/>
        <end position="84"/>
    </location>
</feature>
<comment type="cofactor">
    <cofactor evidence="4">
        <name>Mg(2+)</name>
        <dbReference type="ChEBI" id="CHEBI:18420"/>
    </cofactor>
    <text evidence="4">Binds 1 Mg(2+) ion per subunit.</text>
</comment>
<dbReference type="EC" id="3.6.4.6" evidence="4"/>
<proteinExistence type="inferred from homology"/>
<gene>
    <name evidence="7" type="ORF">LSH36_366g05050</name>
</gene>
<dbReference type="FunFam" id="1.10.8.60:FF:000031">
    <property type="entry name" value="vesicle-fusing ATPase isoform X1"/>
    <property type="match status" value="1"/>
</dbReference>
<dbReference type="AlphaFoldDB" id="A0AAD9JES6"/>
<dbReference type="Gene3D" id="1.10.8.60">
    <property type="match status" value="1"/>
</dbReference>
<protein>
    <recommendedName>
        <fullName evidence="4">Vesicle-fusing ATPase</fullName>
        <ecNumber evidence="4">3.6.4.6</ecNumber>
    </recommendedName>
</protein>
<dbReference type="GO" id="GO:0005795">
    <property type="term" value="C:Golgi stack"/>
    <property type="evidence" value="ECO:0007669"/>
    <property type="project" value="TreeGrafter"/>
</dbReference>
<comment type="function">
    <text evidence="4">Required for vesicle-mediated transport. Catalyzes the fusion of transport vesicles within the Golgi cisternae. Is also required for transport from the endoplasmic reticulum to the Golgi stack. Seems to function as a fusion protein required for the delivery of cargo proteins to all compartments of the Golgi stack independent of vesicle origin.</text>
</comment>